<dbReference type="Pfam" id="PF13412">
    <property type="entry name" value="HTH_24"/>
    <property type="match status" value="1"/>
</dbReference>
<protein>
    <submittedName>
        <fullName evidence="5">HTH-type transcriptional regulator LrpC</fullName>
    </submittedName>
</protein>
<dbReference type="SUPFAM" id="SSF46785">
    <property type="entry name" value="Winged helix' DNA-binding domain"/>
    <property type="match status" value="1"/>
</dbReference>
<comment type="caution">
    <text evidence="5">The sequence shown here is derived from an EMBL/GenBank/DDBJ whole genome shotgun (WGS) entry which is preliminary data.</text>
</comment>
<evidence type="ECO:0000313" key="6">
    <source>
        <dbReference type="Proteomes" id="UP000037043"/>
    </source>
</evidence>
<evidence type="ECO:0000256" key="2">
    <source>
        <dbReference type="ARBA" id="ARBA00023125"/>
    </source>
</evidence>
<dbReference type="STRING" id="36844.SAMN04488501_102104"/>
<gene>
    <name evidence="5" type="primary">lrpC_1</name>
    <name evidence="5" type="ORF">CLHOM_18890</name>
</gene>
<dbReference type="EMBL" id="LHUR01000022">
    <property type="protein sequence ID" value="KOA19800.1"/>
    <property type="molecule type" value="Genomic_DNA"/>
</dbReference>
<dbReference type="RefSeq" id="WP_052221427.1">
    <property type="nucleotide sequence ID" value="NZ_LHUR01000022.1"/>
</dbReference>
<reference evidence="6" key="1">
    <citation type="submission" date="2015-08" db="EMBL/GenBank/DDBJ databases">
        <title>Genome sequence of the strict anaerobe Clostridium homopropionicum LuHBu1 (DSM 5847T).</title>
        <authorList>
            <person name="Poehlein A."/>
            <person name="Beck M."/>
            <person name="Schiel-Bengelsdorf B."/>
            <person name="Bengelsdorf F.R."/>
            <person name="Daniel R."/>
            <person name="Duerre P."/>
        </authorList>
    </citation>
    <scope>NUCLEOTIDE SEQUENCE [LARGE SCALE GENOMIC DNA]</scope>
    <source>
        <strain evidence="6">DSM 5847</strain>
    </source>
</reference>
<dbReference type="PATRIC" id="fig|1121318.3.peg.1905"/>
<dbReference type="Gene3D" id="3.30.70.920">
    <property type="match status" value="1"/>
</dbReference>
<organism evidence="5 6">
    <name type="scientific">Clostridium homopropionicum DSM 5847</name>
    <dbReference type="NCBI Taxonomy" id="1121318"/>
    <lineage>
        <taxon>Bacteria</taxon>
        <taxon>Bacillati</taxon>
        <taxon>Bacillota</taxon>
        <taxon>Clostridia</taxon>
        <taxon>Eubacteriales</taxon>
        <taxon>Clostridiaceae</taxon>
        <taxon>Clostridium</taxon>
    </lineage>
</organism>
<evidence type="ECO:0000313" key="5">
    <source>
        <dbReference type="EMBL" id="KOA19800.1"/>
    </source>
</evidence>
<name>A0A0L6ZA07_9CLOT</name>
<keyword evidence="3" id="KW-0804">Transcription</keyword>
<dbReference type="SUPFAM" id="SSF54909">
    <property type="entry name" value="Dimeric alpha+beta barrel"/>
    <property type="match status" value="1"/>
</dbReference>
<keyword evidence="6" id="KW-1185">Reference proteome</keyword>
<dbReference type="InterPro" id="IPR011008">
    <property type="entry name" value="Dimeric_a/b-barrel"/>
</dbReference>
<evidence type="ECO:0000259" key="4">
    <source>
        <dbReference type="PROSITE" id="PS50956"/>
    </source>
</evidence>
<dbReference type="GO" id="GO:0043200">
    <property type="term" value="P:response to amino acid"/>
    <property type="evidence" value="ECO:0007669"/>
    <property type="project" value="TreeGrafter"/>
</dbReference>
<dbReference type="GO" id="GO:0005829">
    <property type="term" value="C:cytosol"/>
    <property type="evidence" value="ECO:0007669"/>
    <property type="project" value="TreeGrafter"/>
</dbReference>
<proteinExistence type="predicted"/>
<accession>A0A0L6ZA07</accession>
<evidence type="ECO:0000256" key="3">
    <source>
        <dbReference type="ARBA" id="ARBA00023163"/>
    </source>
</evidence>
<evidence type="ECO:0000256" key="1">
    <source>
        <dbReference type="ARBA" id="ARBA00023015"/>
    </source>
</evidence>
<dbReference type="SMART" id="SM00344">
    <property type="entry name" value="HTH_ASNC"/>
    <property type="match status" value="1"/>
</dbReference>
<dbReference type="PANTHER" id="PTHR30154:SF55">
    <property type="entry name" value="HTH-TYPE TRANSCRIPTIONAL REGULATOR LRPB"/>
    <property type="match status" value="1"/>
</dbReference>
<dbReference type="PANTHER" id="PTHR30154">
    <property type="entry name" value="LEUCINE-RESPONSIVE REGULATORY PROTEIN"/>
    <property type="match status" value="1"/>
</dbReference>
<dbReference type="PRINTS" id="PR00033">
    <property type="entry name" value="HTHASNC"/>
</dbReference>
<dbReference type="InterPro" id="IPR000485">
    <property type="entry name" value="AsnC-type_HTH_dom"/>
</dbReference>
<sequence>MLDQTDIEILRLLTENSRMQMQEIGEQVHLTGQAVRNRINRMEKSGVIQGYTIKIDPKSVGKGLTAFVTIFMKTTDHASFQKYIQSNPSISEANRISGEGCYLLKVNASTQEEIIGILDEILKYGNYKLNLSIEKVK</sequence>
<dbReference type="InterPro" id="IPR036388">
    <property type="entry name" value="WH-like_DNA-bd_sf"/>
</dbReference>
<keyword evidence="1" id="KW-0805">Transcription regulation</keyword>
<feature type="domain" description="HTH asnC-type" evidence="4">
    <location>
        <begin position="2"/>
        <end position="63"/>
    </location>
</feature>
<dbReference type="InterPro" id="IPR019888">
    <property type="entry name" value="Tscrpt_reg_AsnC-like"/>
</dbReference>
<dbReference type="Gene3D" id="1.10.10.10">
    <property type="entry name" value="Winged helix-like DNA-binding domain superfamily/Winged helix DNA-binding domain"/>
    <property type="match status" value="1"/>
</dbReference>
<keyword evidence="2" id="KW-0238">DNA-binding</keyword>
<dbReference type="InterPro" id="IPR036390">
    <property type="entry name" value="WH_DNA-bd_sf"/>
</dbReference>
<dbReference type="Proteomes" id="UP000037043">
    <property type="component" value="Unassembled WGS sequence"/>
</dbReference>
<dbReference type="GO" id="GO:0043565">
    <property type="term" value="F:sequence-specific DNA binding"/>
    <property type="evidence" value="ECO:0007669"/>
    <property type="project" value="InterPro"/>
</dbReference>
<dbReference type="PROSITE" id="PS50956">
    <property type="entry name" value="HTH_ASNC_2"/>
    <property type="match status" value="1"/>
</dbReference>
<dbReference type="Pfam" id="PF01037">
    <property type="entry name" value="AsnC_trans_reg"/>
    <property type="match status" value="1"/>
</dbReference>
<dbReference type="InterPro" id="IPR019887">
    <property type="entry name" value="Tscrpt_reg_AsnC/Lrp_C"/>
</dbReference>
<dbReference type="AlphaFoldDB" id="A0A0L6ZA07"/>